<evidence type="ECO:0000256" key="1">
    <source>
        <dbReference type="SAM" id="Phobius"/>
    </source>
</evidence>
<name>A0A7W8XW96_9HYPH</name>
<evidence type="ECO:0000313" key="3">
    <source>
        <dbReference type="Proteomes" id="UP000549882"/>
    </source>
</evidence>
<dbReference type="EMBL" id="JACHBI010000013">
    <property type="protein sequence ID" value="MBB5576555.1"/>
    <property type="molecule type" value="Genomic_DNA"/>
</dbReference>
<reference evidence="2 3" key="1">
    <citation type="submission" date="2020-08" db="EMBL/GenBank/DDBJ databases">
        <title>Genomic Encyclopedia of Type Strains, Phase IV (KMG-V): Genome sequencing to study the core and pangenomes of soil and plant-associated prokaryotes.</title>
        <authorList>
            <person name="Whitman W."/>
        </authorList>
    </citation>
    <scope>NUCLEOTIDE SEQUENCE [LARGE SCALE GENOMIC DNA]</scope>
    <source>
        <strain evidence="2 3">SEMIA 4064</strain>
    </source>
</reference>
<dbReference type="InterPro" id="IPR008620">
    <property type="entry name" value="FixH"/>
</dbReference>
<keyword evidence="1" id="KW-0472">Membrane</keyword>
<accession>A0A7W8XW96</accession>
<keyword evidence="3" id="KW-1185">Reference proteome</keyword>
<keyword evidence="1" id="KW-1133">Transmembrane helix</keyword>
<dbReference type="Proteomes" id="UP000549882">
    <property type="component" value="Unassembled WGS sequence"/>
</dbReference>
<dbReference type="PIRSF" id="PIRSF011386">
    <property type="entry name" value="FixH"/>
    <property type="match status" value="1"/>
</dbReference>
<comment type="caution">
    <text evidence="2">The sequence shown here is derived from an EMBL/GenBank/DDBJ whole genome shotgun (WGS) entry which is preliminary data.</text>
</comment>
<dbReference type="InterPro" id="IPR018037">
    <property type="entry name" value="FixH_proteobacterial"/>
</dbReference>
<keyword evidence="1" id="KW-0812">Transmembrane</keyword>
<organism evidence="2 3">
    <name type="scientific">Rhizobium paranaense</name>
    <dbReference type="NCBI Taxonomy" id="1650438"/>
    <lineage>
        <taxon>Bacteria</taxon>
        <taxon>Pseudomonadati</taxon>
        <taxon>Pseudomonadota</taxon>
        <taxon>Alphaproteobacteria</taxon>
        <taxon>Hyphomicrobiales</taxon>
        <taxon>Rhizobiaceae</taxon>
        <taxon>Rhizobium/Agrobacterium group</taxon>
        <taxon>Rhizobium</taxon>
    </lineage>
</organism>
<evidence type="ECO:0000313" key="2">
    <source>
        <dbReference type="EMBL" id="MBB5576555.1"/>
    </source>
</evidence>
<dbReference type="RefSeq" id="WP_183939854.1">
    <property type="nucleotide sequence ID" value="NZ_JACHBI010000013.1"/>
</dbReference>
<proteinExistence type="predicted"/>
<sequence length="161" mass="17436">MSIRAQGFTGRHMLLTTVAFFGVIITVNVTMAWLASSTWSGLVVNDTYLASQEFNKNAAAMKAMTASGIAGSLSIKGREIHYDIRNNNGSPAAVDDVTANFKRPVGDHEDFAVALKKLSEGHFLADHDVATGDWIVEIVAKRGETLVMHQAVRIDTAETDQ</sequence>
<protein>
    <submittedName>
        <fullName evidence="2">Nitrogen fixation protein FixH</fullName>
    </submittedName>
</protein>
<dbReference type="AlphaFoldDB" id="A0A7W8XW96"/>
<gene>
    <name evidence="2" type="ORF">GGD50_005200</name>
</gene>
<feature type="transmembrane region" description="Helical" evidence="1">
    <location>
        <begin position="12"/>
        <end position="35"/>
    </location>
</feature>
<dbReference type="Pfam" id="PF05751">
    <property type="entry name" value="FixH"/>
    <property type="match status" value="1"/>
</dbReference>